<dbReference type="InterPro" id="IPR036259">
    <property type="entry name" value="MFS_trans_sf"/>
</dbReference>
<feature type="transmembrane region" description="Helical" evidence="17">
    <location>
        <begin position="257"/>
        <end position="275"/>
    </location>
</feature>
<dbReference type="SUPFAM" id="SSF103473">
    <property type="entry name" value="MFS general substrate transporter"/>
    <property type="match status" value="1"/>
</dbReference>
<dbReference type="Gene3D" id="1.20.1250.20">
    <property type="entry name" value="MFS general substrate transporter like domains"/>
    <property type="match status" value="1"/>
</dbReference>
<comment type="catalytic activity">
    <reaction evidence="12">
        <text>choline(out) = choline(in)</text>
        <dbReference type="Rhea" id="RHEA:32751"/>
        <dbReference type="ChEBI" id="CHEBI:15354"/>
    </reaction>
</comment>
<dbReference type="FunFam" id="1.20.1250.20:FF:000101">
    <property type="entry name" value="feline leukemia virus subgroup C receptor-related protein 2"/>
    <property type="match status" value="1"/>
</dbReference>
<evidence type="ECO:0000256" key="9">
    <source>
        <dbReference type="ARBA" id="ARBA00023128"/>
    </source>
</evidence>
<dbReference type="EMBL" id="SRLO01000531">
    <property type="protein sequence ID" value="TNN52967.1"/>
    <property type="molecule type" value="Genomic_DNA"/>
</dbReference>
<evidence type="ECO:0000256" key="16">
    <source>
        <dbReference type="SAM" id="MobiDB-lite"/>
    </source>
</evidence>
<evidence type="ECO:0000256" key="17">
    <source>
        <dbReference type="SAM" id="Phobius"/>
    </source>
</evidence>
<keyword evidence="6 17" id="KW-0812">Transmembrane</keyword>
<evidence type="ECO:0000256" key="15">
    <source>
        <dbReference type="ARBA" id="ARBA00053231"/>
    </source>
</evidence>
<dbReference type="PANTHER" id="PTHR10924:SF3">
    <property type="entry name" value="HEME TRANSPORTER FLVCR2"/>
    <property type="match status" value="1"/>
</dbReference>
<keyword evidence="20" id="KW-1185">Reference proteome</keyword>
<feature type="region of interest" description="Disordered" evidence="16">
    <location>
        <begin position="446"/>
        <end position="473"/>
    </location>
</feature>
<comment type="similarity">
    <text evidence="14">Belongs to the major facilitator superfamily. Feline leukemia virus subgroup C receptor (TC 2.A.1.28.1) family.</text>
</comment>
<dbReference type="GO" id="GO:0015232">
    <property type="term" value="F:heme transmembrane transporter activity"/>
    <property type="evidence" value="ECO:0007669"/>
    <property type="project" value="TreeGrafter"/>
</dbReference>
<evidence type="ECO:0000256" key="7">
    <source>
        <dbReference type="ARBA" id="ARBA00022824"/>
    </source>
</evidence>
<name>A0A4Z2GHD2_9TELE</name>
<keyword evidence="4" id="KW-0813">Transport</keyword>
<comment type="catalytic activity">
    <reaction evidence="11">
        <text>heme b(in) = heme b(out)</text>
        <dbReference type="Rhea" id="RHEA:75443"/>
        <dbReference type="ChEBI" id="CHEBI:60344"/>
    </reaction>
</comment>
<evidence type="ECO:0000256" key="1">
    <source>
        <dbReference type="ARBA" id="ARBA00004225"/>
    </source>
</evidence>
<evidence type="ECO:0000256" key="14">
    <source>
        <dbReference type="ARBA" id="ARBA00046338"/>
    </source>
</evidence>
<evidence type="ECO:0000256" key="5">
    <source>
        <dbReference type="ARBA" id="ARBA00022475"/>
    </source>
</evidence>
<dbReference type="GO" id="GO:0005886">
    <property type="term" value="C:plasma membrane"/>
    <property type="evidence" value="ECO:0007669"/>
    <property type="project" value="UniProtKB-SubCell"/>
</dbReference>
<feature type="transmembrane region" description="Helical" evidence="17">
    <location>
        <begin position="170"/>
        <end position="189"/>
    </location>
</feature>
<protein>
    <submittedName>
        <fullName evidence="19">Feline leukemia virus subgroup C receptor-related protein 2</fullName>
    </submittedName>
</protein>
<proteinExistence type="inferred from homology"/>
<evidence type="ECO:0000259" key="18">
    <source>
        <dbReference type="PROSITE" id="PS50850"/>
    </source>
</evidence>
<dbReference type="InterPro" id="IPR049680">
    <property type="entry name" value="FLVCR1-2_SLC49-like"/>
</dbReference>
<feature type="transmembrane region" description="Helical" evidence="17">
    <location>
        <begin position="326"/>
        <end position="343"/>
    </location>
</feature>
<evidence type="ECO:0000256" key="8">
    <source>
        <dbReference type="ARBA" id="ARBA00022989"/>
    </source>
</evidence>
<dbReference type="GO" id="GO:0031966">
    <property type="term" value="C:mitochondrial membrane"/>
    <property type="evidence" value="ECO:0007669"/>
    <property type="project" value="UniProtKB-SubCell"/>
</dbReference>
<evidence type="ECO:0000256" key="3">
    <source>
        <dbReference type="ARBA" id="ARBA00004651"/>
    </source>
</evidence>
<evidence type="ECO:0000256" key="6">
    <source>
        <dbReference type="ARBA" id="ARBA00022692"/>
    </source>
</evidence>
<feature type="transmembrane region" description="Helical" evidence="17">
    <location>
        <begin position="39"/>
        <end position="59"/>
    </location>
</feature>
<comment type="caution">
    <text evidence="19">The sequence shown here is derived from an EMBL/GenBank/DDBJ whole genome shotgun (WGS) entry which is preliminary data.</text>
</comment>
<dbReference type="Pfam" id="PF07690">
    <property type="entry name" value="MFS_1"/>
    <property type="match status" value="1"/>
</dbReference>
<evidence type="ECO:0000256" key="4">
    <source>
        <dbReference type="ARBA" id="ARBA00022448"/>
    </source>
</evidence>
<feature type="transmembrane region" description="Helical" evidence="17">
    <location>
        <begin position="106"/>
        <end position="123"/>
    </location>
</feature>
<evidence type="ECO:0000256" key="2">
    <source>
        <dbReference type="ARBA" id="ARBA00004477"/>
    </source>
</evidence>
<dbReference type="OrthoDB" id="422206at2759"/>
<reference evidence="19 20" key="1">
    <citation type="submission" date="2019-03" db="EMBL/GenBank/DDBJ databases">
        <title>First draft genome of Liparis tanakae, snailfish: a comprehensive survey of snailfish specific genes.</title>
        <authorList>
            <person name="Kim W."/>
            <person name="Song I."/>
            <person name="Jeong J.-H."/>
            <person name="Kim D."/>
            <person name="Kim S."/>
            <person name="Ryu S."/>
            <person name="Song J.Y."/>
            <person name="Lee S.K."/>
        </authorList>
    </citation>
    <scope>NUCLEOTIDE SEQUENCE [LARGE SCALE GENOMIC DNA]</scope>
    <source>
        <tissue evidence="19">Muscle</tissue>
    </source>
</reference>
<dbReference type="GO" id="GO:0097037">
    <property type="term" value="P:heme export"/>
    <property type="evidence" value="ECO:0007669"/>
    <property type="project" value="TreeGrafter"/>
</dbReference>
<dbReference type="GO" id="GO:0005789">
    <property type="term" value="C:endoplasmic reticulum membrane"/>
    <property type="evidence" value="ECO:0007669"/>
    <property type="project" value="UniProtKB-SubCell"/>
</dbReference>
<dbReference type="GO" id="GO:0015220">
    <property type="term" value="F:choline transmembrane transporter activity"/>
    <property type="evidence" value="ECO:0007669"/>
    <property type="project" value="UniProtKB-ARBA"/>
</dbReference>
<evidence type="ECO:0000313" key="19">
    <source>
        <dbReference type="EMBL" id="TNN52967.1"/>
    </source>
</evidence>
<keyword evidence="8 17" id="KW-1133">Transmembrane helix</keyword>
<organism evidence="19 20">
    <name type="scientific">Liparis tanakae</name>
    <name type="common">Tanaka's snailfish</name>
    <dbReference type="NCBI Taxonomy" id="230148"/>
    <lineage>
        <taxon>Eukaryota</taxon>
        <taxon>Metazoa</taxon>
        <taxon>Chordata</taxon>
        <taxon>Craniata</taxon>
        <taxon>Vertebrata</taxon>
        <taxon>Euteleostomi</taxon>
        <taxon>Actinopterygii</taxon>
        <taxon>Neopterygii</taxon>
        <taxon>Teleostei</taxon>
        <taxon>Neoteleostei</taxon>
        <taxon>Acanthomorphata</taxon>
        <taxon>Eupercaria</taxon>
        <taxon>Perciformes</taxon>
        <taxon>Cottioidei</taxon>
        <taxon>Cottales</taxon>
        <taxon>Liparidae</taxon>
        <taxon>Liparis</taxon>
    </lineage>
</organism>
<sequence>MGEYSRLSLGDGSDASEPSAADAAQLLPLRETKLYKRRWLMLFIFSAFSMSNAFMWLQYGIISNIFLRFYGLSTLAVDWLSMLFLLTYIPLFLPVTWALENRGIREVVVVAAAFNCIGAWIKTGTADPHMFAMTFFGQFVCSIGTIYMGIPSRLASLWFGEQEVSTACSIAVLGTQLGIAIGFLLPPILVPNVDDVDELAYHIRIMFYISAGAATVLFILEKPELPPSQAQAQARNIPPEEYSYTASIWNLLRNKPFMLLVVSYGLNIGSFYSISTLLNRMIIEHYPGEEVNAGRIGLTIVVAGMAGSLVCGIWLDRTKTYKQTCLAVYFFSLVGMLVFTFTLNLGHLWVVFITAGVLGFFMTGYLPLGFEFAVELTFPESEGTSSGLLNCSAQIFGIIFTISQGKIIDRWGTLAANIFLCIFLLIGTALTAFIKSDLRRQKANLQKTEEQTKAPADLEGAVPPPEVLKEGKL</sequence>
<dbReference type="FunFam" id="1.20.1250.20:FF:000092">
    <property type="entry name" value="Feline leukemia virus subgroup C receptor-related protein 2 isoform 1"/>
    <property type="match status" value="1"/>
</dbReference>
<feature type="transmembrane region" description="Helical" evidence="17">
    <location>
        <begin position="201"/>
        <end position="220"/>
    </location>
</feature>
<comment type="function">
    <text evidence="15">Choline uniporter that specifically mediates choline uptake at the blood-brain-barrier. Responsible for the majority of choline uptake across the blood-brain-barrier from the circulation into the brain. Choline, a nutrient critical for brain development, is a precursor of phosphatidylcholine, as well as betaine. Also mediates transport of ethanolamine. Choline and ethanolamine transport is not coupled with proton transport and is exclusively driven by the choline gradient across the plasma membrane. Also acts as a heme b transporter.</text>
</comment>
<evidence type="ECO:0000256" key="10">
    <source>
        <dbReference type="ARBA" id="ARBA00023136"/>
    </source>
</evidence>
<feature type="transmembrane region" description="Helical" evidence="17">
    <location>
        <begin position="414"/>
        <end position="434"/>
    </location>
</feature>
<keyword evidence="9" id="KW-0496">Mitochondrion</keyword>
<comment type="subcellular location">
    <subcellularLocation>
        <location evidence="3">Cell membrane</location>
        <topology evidence="3">Multi-pass membrane protein</topology>
    </subcellularLocation>
    <subcellularLocation>
        <location evidence="2">Endoplasmic reticulum membrane</location>
        <topology evidence="2">Multi-pass membrane protein</topology>
    </subcellularLocation>
    <subcellularLocation>
        <location evidence="1">Mitochondrion membrane</location>
        <topology evidence="1">Multi-pass membrane protein</topology>
    </subcellularLocation>
</comment>
<gene>
    <name evidence="19" type="primary">FLVCR2_3</name>
    <name evidence="19" type="ORF">EYF80_036832</name>
</gene>
<feature type="transmembrane region" description="Helical" evidence="17">
    <location>
        <begin position="79"/>
        <end position="99"/>
    </location>
</feature>
<dbReference type="PROSITE" id="PS50850">
    <property type="entry name" value="MFS"/>
    <property type="match status" value="1"/>
</dbReference>
<dbReference type="PANTHER" id="PTHR10924">
    <property type="entry name" value="MAJOR FACILITATOR SUPERFAMILY PROTEIN-RELATED"/>
    <property type="match status" value="1"/>
</dbReference>
<dbReference type="InterPro" id="IPR011701">
    <property type="entry name" value="MFS"/>
</dbReference>
<comment type="catalytic activity">
    <reaction evidence="13">
        <text>ethanolamine(in) = ethanolamine(out)</text>
        <dbReference type="Rhea" id="RHEA:32747"/>
        <dbReference type="ChEBI" id="CHEBI:57603"/>
    </reaction>
</comment>
<feature type="transmembrane region" description="Helical" evidence="17">
    <location>
        <begin position="295"/>
        <end position="314"/>
    </location>
</feature>
<accession>A0A4Z2GHD2</accession>
<keyword evidence="10 17" id="KW-0472">Membrane</keyword>
<keyword evidence="7" id="KW-0256">Endoplasmic reticulum</keyword>
<feature type="transmembrane region" description="Helical" evidence="17">
    <location>
        <begin position="129"/>
        <end position="150"/>
    </location>
</feature>
<keyword evidence="19" id="KW-0675">Receptor</keyword>
<dbReference type="AlphaFoldDB" id="A0A4Z2GHD2"/>
<evidence type="ECO:0000256" key="11">
    <source>
        <dbReference type="ARBA" id="ARBA00035075"/>
    </source>
</evidence>
<dbReference type="Proteomes" id="UP000314294">
    <property type="component" value="Unassembled WGS sequence"/>
</dbReference>
<dbReference type="InterPro" id="IPR020846">
    <property type="entry name" value="MFS_dom"/>
</dbReference>
<keyword evidence="5" id="KW-1003">Cell membrane</keyword>
<feature type="transmembrane region" description="Helical" evidence="17">
    <location>
        <begin position="349"/>
        <end position="368"/>
    </location>
</feature>
<evidence type="ECO:0000256" key="12">
    <source>
        <dbReference type="ARBA" id="ARBA00036811"/>
    </source>
</evidence>
<evidence type="ECO:0000256" key="13">
    <source>
        <dbReference type="ARBA" id="ARBA00045087"/>
    </source>
</evidence>
<dbReference type="GO" id="GO:0020037">
    <property type="term" value="F:heme binding"/>
    <property type="evidence" value="ECO:0007669"/>
    <property type="project" value="TreeGrafter"/>
</dbReference>
<feature type="domain" description="Major facilitator superfamily (MFS) profile" evidence="18">
    <location>
        <begin position="39"/>
        <end position="439"/>
    </location>
</feature>
<feature type="transmembrane region" description="Helical" evidence="17">
    <location>
        <begin position="388"/>
        <end position="408"/>
    </location>
</feature>
<evidence type="ECO:0000313" key="20">
    <source>
        <dbReference type="Proteomes" id="UP000314294"/>
    </source>
</evidence>